<comment type="caution">
    <text evidence="3">The sequence shown here is derived from an EMBL/GenBank/DDBJ whole genome shotgun (WGS) entry which is preliminary data.</text>
</comment>
<dbReference type="Gene3D" id="3.50.50.60">
    <property type="entry name" value="FAD/NAD(P)-binding domain"/>
    <property type="match status" value="1"/>
</dbReference>
<dbReference type="AlphaFoldDB" id="A0A532V5C9"/>
<gene>
    <name evidence="3" type="ORF">CEE37_01535</name>
</gene>
<proteinExistence type="predicted"/>
<name>A0A532V5C9_UNCL8</name>
<dbReference type="InterPro" id="IPR036188">
    <property type="entry name" value="FAD/NAD-bd_sf"/>
</dbReference>
<dbReference type="Proteomes" id="UP000319619">
    <property type="component" value="Unassembled WGS sequence"/>
</dbReference>
<feature type="domain" description="Amine oxidase" evidence="2">
    <location>
        <begin position="26"/>
        <end position="451"/>
    </location>
</feature>
<keyword evidence="1" id="KW-0472">Membrane</keyword>
<reference evidence="3 4" key="1">
    <citation type="submission" date="2017-06" db="EMBL/GenBank/DDBJ databases">
        <title>Novel microbial phyla capable of carbon fixation and sulfur reduction in deep-sea sediments.</title>
        <authorList>
            <person name="Huang J."/>
            <person name="Baker B."/>
            <person name="Wang Y."/>
        </authorList>
    </citation>
    <scope>NUCLEOTIDE SEQUENCE [LARGE SCALE GENOMIC DNA]</scope>
    <source>
        <strain evidence="3">B3_LCP</strain>
    </source>
</reference>
<dbReference type="GO" id="GO:0016491">
    <property type="term" value="F:oxidoreductase activity"/>
    <property type="evidence" value="ECO:0007669"/>
    <property type="project" value="InterPro"/>
</dbReference>
<evidence type="ECO:0000313" key="3">
    <source>
        <dbReference type="EMBL" id="TKJ42390.1"/>
    </source>
</evidence>
<dbReference type="PANTHER" id="PTHR42923">
    <property type="entry name" value="PROTOPORPHYRINOGEN OXIDASE"/>
    <property type="match status" value="1"/>
</dbReference>
<organism evidence="3 4">
    <name type="scientific">candidate division LCP-89 bacterium B3_LCP</name>
    <dbReference type="NCBI Taxonomy" id="2012998"/>
    <lineage>
        <taxon>Bacteria</taxon>
        <taxon>Pseudomonadati</taxon>
        <taxon>Bacteria division LCP-89</taxon>
    </lineage>
</organism>
<protein>
    <recommendedName>
        <fullName evidence="2">Amine oxidase domain-containing protein</fullName>
    </recommendedName>
</protein>
<dbReference type="PANTHER" id="PTHR42923:SF47">
    <property type="entry name" value="BLR3003 PROTEIN"/>
    <property type="match status" value="1"/>
</dbReference>
<keyword evidence="1" id="KW-1133">Transmembrane helix</keyword>
<feature type="transmembrane region" description="Helical" evidence="1">
    <location>
        <begin position="15"/>
        <end position="35"/>
    </location>
</feature>
<sequence>MYYVLYLNLPLKLRIHLHILIIGGGIAGISAAWRLRNSGCDVTIIEARSFLGGRLCSYADRATGTPFDNGPHLFLSSYRATRALLKDMGIAESFTFPWLNSIPFRDSSSKKIRLHFRPMPAPWNLAAGLLTFPLLSGEARRRTVLTAHKLLSEAINPSLSAEKWLDSFWQNEERRIFWDPLIHATLNTSARNVSIRDLQTVIKEGFCKGLLGGRLGYAQEPLGTVFNTEVGITLEDAGIKVITNAKVTGITTLNNRITGVILKDGQHLECNAAVIAVPPWSLGFLQTSLPSYNTLKSEYKLDKWQPNPISSLYLWSDKRPIFDAFTCLPGQTAEWLFDFARIWGNRQAPICLLLGNIPEDHLKLDEKNNQIERIIAECTRLFPELKTVRWKHRQFITENRATPLRPSELWGKALPQTTPLNNMFLAGDWLNHLPPTVEAAVRSGERAAGGVLKKK</sequence>
<evidence type="ECO:0000259" key="2">
    <source>
        <dbReference type="Pfam" id="PF01593"/>
    </source>
</evidence>
<keyword evidence="1" id="KW-0812">Transmembrane</keyword>
<evidence type="ECO:0000256" key="1">
    <source>
        <dbReference type="SAM" id="Phobius"/>
    </source>
</evidence>
<dbReference type="InterPro" id="IPR002937">
    <property type="entry name" value="Amino_oxidase"/>
</dbReference>
<evidence type="ECO:0000313" key="4">
    <source>
        <dbReference type="Proteomes" id="UP000319619"/>
    </source>
</evidence>
<dbReference type="Pfam" id="PF01593">
    <property type="entry name" value="Amino_oxidase"/>
    <property type="match status" value="1"/>
</dbReference>
<dbReference type="SUPFAM" id="SSF51905">
    <property type="entry name" value="FAD/NAD(P)-binding domain"/>
    <property type="match status" value="1"/>
</dbReference>
<accession>A0A532V5C9</accession>
<dbReference type="InterPro" id="IPR050464">
    <property type="entry name" value="Zeta_carotene_desat/Oxidored"/>
</dbReference>
<dbReference type="EMBL" id="NJBN01000001">
    <property type="protein sequence ID" value="TKJ42390.1"/>
    <property type="molecule type" value="Genomic_DNA"/>
</dbReference>